<dbReference type="Proteomes" id="UP000192247">
    <property type="component" value="Unassembled WGS sequence"/>
</dbReference>
<feature type="compositionally biased region" description="Low complexity" evidence="1">
    <location>
        <begin position="51"/>
        <end position="60"/>
    </location>
</feature>
<dbReference type="EMBL" id="MNPL01003438">
    <property type="protein sequence ID" value="OQR77507.1"/>
    <property type="molecule type" value="Genomic_DNA"/>
</dbReference>
<dbReference type="InParanoid" id="A0A1V9XVH4"/>
<accession>A0A1V9XVH4</accession>
<keyword evidence="3" id="KW-1185">Reference proteome</keyword>
<protein>
    <submittedName>
        <fullName evidence="2">Uncharacterized protein</fullName>
    </submittedName>
</protein>
<dbReference type="OrthoDB" id="10352046at2759"/>
<feature type="compositionally biased region" description="Polar residues" evidence="1">
    <location>
        <begin position="555"/>
        <end position="567"/>
    </location>
</feature>
<comment type="caution">
    <text evidence="2">The sequence shown here is derived from an EMBL/GenBank/DDBJ whole genome shotgun (WGS) entry which is preliminary data.</text>
</comment>
<evidence type="ECO:0000256" key="1">
    <source>
        <dbReference type="SAM" id="MobiDB-lite"/>
    </source>
</evidence>
<feature type="compositionally biased region" description="Polar residues" evidence="1">
    <location>
        <begin position="1"/>
        <end position="18"/>
    </location>
</feature>
<sequence>MQQPRARNNGSDSASFKSYSLRMRLRASIKSSRPRRRSRCSLTKRMEVSTGLGLPAGGAATRKDSDGLTPVPPDSAAEAPQPSDPTDAARSTASVPKASAGSAYRTVPAVPNESTTDSVTMVPLLQSRSSEADAFQKLLKKYLIAQVLVLQSRVLLYTTRPQGERSVYCVELTADMPQGAYFSAMVTPSHEFRNSVVKMVDLSQGSHIRVGMLLSDCSFHISVFDPVAFRWPRKGFVYTKFVYIPHPVDDVSFSWHMFSRQIVYSPSCDMLFWTRIDPISPPTDPCRPPNWKLVMYDLVNRFEKPLMSLPGPAILTPMTHELAVLLRNHGAIFIDYTTLSADHRRMRLDMAASHGPGCSWQEARRGASQHMGCYYWHPNTCVIEFLPMRSLRPRATHEQLEGFCPCKESRPSFALKKNLFAKEATSGKKSAIALAASVPTLSVVILYGGTLFRLNGQVCAPLLRINIPAVVREPFYHVLYRDRVVVLHSASAIVIHQIRENSFRIVEGQFIVAGLGVVCSPTDGSVTKIQIAHEVVEDGSQMPETAEYQDRERVTQQPKKTPASLNLSRHIAEAKPLPARVSTPAS</sequence>
<name>A0A1V9XVH4_9ACAR</name>
<feature type="compositionally biased region" description="Basic residues" evidence="1">
    <location>
        <begin position="23"/>
        <end position="39"/>
    </location>
</feature>
<reference evidence="2 3" key="1">
    <citation type="journal article" date="2017" name="Gigascience">
        <title>Draft genome of the honey bee ectoparasitic mite, Tropilaelaps mercedesae, is shaped by the parasitic life history.</title>
        <authorList>
            <person name="Dong X."/>
            <person name="Armstrong S.D."/>
            <person name="Xia D."/>
            <person name="Makepeace B.L."/>
            <person name="Darby A.C."/>
            <person name="Kadowaki T."/>
        </authorList>
    </citation>
    <scope>NUCLEOTIDE SEQUENCE [LARGE SCALE GENOMIC DNA]</scope>
    <source>
        <strain evidence="2">Wuxi-XJTLU</strain>
    </source>
</reference>
<dbReference type="AlphaFoldDB" id="A0A1V9XVH4"/>
<evidence type="ECO:0000313" key="3">
    <source>
        <dbReference type="Proteomes" id="UP000192247"/>
    </source>
</evidence>
<feature type="region of interest" description="Disordered" evidence="1">
    <location>
        <begin position="540"/>
        <end position="569"/>
    </location>
</feature>
<feature type="region of interest" description="Disordered" evidence="1">
    <location>
        <begin position="1"/>
        <end position="115"/>
    </location>
</feature>
<organism evidence="2 3">
    <name type="scientific">Tropilaelaps mercedesae</name>
    <dbReference type="NCBI Taxonomy" id="418985"/>
    <lineage>
        <taxon>Eukaryota</taxon>
        <taxon>Metazoa</taxon>
        <taxon>Ecdysozoa</taxon>
        <taxon>Arthropoda</taxon>
        <taxon>Chelicerata</taxon>
        <taxon>Arachnida</taxon>
        <taxon>Acari</taxon>
        <taxon>Parasitiformes</taxon>
        <taxon>Mesostigmata</taxon>
        <taxon>Gamasina</taxon>
        <taxon>Dermanyssoidea</taxon>
        <taxon>Laelapidae</taxon>
        <taxon>Tropilaelaps</taxon>
    </lineage>
</organism>
<proteinExistence type="predicted"/>
<evidence type="ECO:0000313" key="2">
    <source>
        <dbReference type="EMBL" id="OQR77507.1"/>
    </source>
</evidence>
<gene>
    <name evidence="2" type="ORF">BIW11_07048</name>
</gene>